<dbReference type="InterPro" id="IPR003594">
    <property type="entry name" value="HATPase_dom"/>
</dbReference>
<dbReference type="InterPro" id="IPR052162">
    <property type="entry name" value="Sensor_kinase/Photoreceptor"/>
</dbReference>
<gene>
    <name evidence="9" type="ORF">KIV10_00760</name>
</gene>
<feature type="domain" description="Histidine kinase" evidence="6">
    <location>
        <begin position="414"/>
        <end position="627"/>
    </location>
</feature>
<dbReference type="SMART" id="SM00387">
    <property type="entry name" value="HATPase_c"/>
    <property type="match status" value="1"/>
</dbReference>
<dbReference type="Gene3D" id="3.30.565.10">
    <property type="entry name" value="Histidine kinase-like ATPase, C-terminal domain"/>
    <property type="match status" value="1"/>
</dbReference>
<dbReference type="Pfam" id="PF08447">
    <property type="entry name" value="PAS_3"/>
    <property type="match status" value="2"/>
</dbReference>
<evidence type="ECO:0000256" key="3">
    <source>
        <dbReference type="ARBA" id="ARBA00022553"/>
    </source>
</evidence>
<dbReference type="InterPro" id="IPR004358">
    <property type="entry name" value="Sig_transdc_His_kin-like_C"/>
</dbReference>
<evidence type="ECO:0000313" key="9">
    <source>
        <dbReference type="EMBL" id="MBT0606700.1"/>
    </source>
</evidence>
<sequence length="629" mass="71772">MKSENTPKCKRQPLATNDFYKSILSSLNIGIWKWKPVTDEIFLDDVLQNILGCGPEDSNIWSSQNFLDCIHAEDEFFRNFLQNKDLDALVSNKVEHRFLNKNGNWVWVLNTWNVELEGGQPVVIGSVRDISQRKNDEILAAKYKDLLDRTNEAAIIGTWEVDLIAQKVSWSDVTKRIHEVPADYEPSFENGIAFYKEGKNRERILKLFNECVVEGKGFDDEFIIETHLGNEKWVRSIGISVRENDECVKVYGVFQDIDEKARLIKRLELAEQIFRKTFDFAGVGMALVSLDLSWINVNKSLSKMLGYTKAELLKLKYSDLIHQEELENDTHLLKEALRGHIESFESEKRLMSKSGEIIWIILTISLVRDDEGNPLHFVMQFSDITSKILDKKRVQELLEITKDQNFRLLNFTHIVSHNLRSHSGNLAMLLNLMEMDAPEAMENEIFPMLKTAVGNLEETVQHLNEVAILNTKTGQNLSSLSLFDYLEKAITSIRAVSLEQKSTIVNKIDPKINVLAIPAYLDSILLNFLTNAIKYRSPERPPIIEVDAVVEDDNVVISFKDNGLGIDLKTHGDKLFGMYKTFHEAKDSRGLGLFITKNQIEAIGGKVWVKSTVGVGTTFFVSLKNQEQE</sequence>
<comment type="catalytic activity">
    <reaction evidence="1">
        <text>ATP + protein L-histidine = ADP + protein N-phospho-L-histidine.</text>
        <dbReference type="EC" id="2.7.13.3"/>
    </reaction>
</comment>
<keyword evidence="3" id="KW-0597">Phosphoprotein</keyword>
<keyword evidence="5" id="KW-0418">Kinase</keyword>
<dbReference type="InterPro" id="IPR000014">
    <property type="entry name" value="PAS"/>
</dbReference>
<dbReference type="InterPro" id="IPR005467">
    <property type="entry name" value="His_kinase_dom"/>
</dbReference>
<dbReference type="RefSeq" id="WP_214111578.1">
    <property type="nucleotide sequence ID" value="NZ_JAHCTB010000001.1"/>
</dbReference>
<feature type="domain" description="PAC" evidence="8">
    <location>
        <begin position="92"/>
        <end position="142"/>
    </location>
</feature>
<dbReference type="PRINTS" id="PR00344">
    <property type="entry name" value="BCTRLSENSOR"/>
</dbReference>
<dbReference type="InterPro" id="IPR013655">
    <property type="entry name" value="PAS_fold_3"/>
</dbReference>
<dbReference type="InterPro" id="IPR035965">
    <property type="entry name" value="PAS-like_dom_sf"/>
</dbReference>
<dbReference type="InterPro" id="IPR036890">
    <property type="entry name" value="HATPase_C_sf"/>
</dbReference>
<dbReference type="NCBIfam" id="TIGR00229">
    <property type="entry name" value="sensory_box"/>
    <property type="match status" value="2"/>
</dbReference>
<feature type="domain" description="PAS" evidence="7">
    <location>
        <begin position="270"/>
        <end position="340"/>
    </location>
</feature>
<dbReference type="EMBL" id="JAHCTB010000001">
    <property type="protein sequence ID" value="MBT0606700.1"/>
    <property type="molecule type" value="Genomic_DNA"/>
</dbReference>
<evidence type="ECO:0000256" key="4">
    <source>
        <dbReference type="ARBA" id="ARBA00022679"/>
    </source>
</evidence>
<dbReference type="InterPro" id="IPR000700">
    <property type="entry name" value="PAS-assoc_C"/>
</dbReference>
<dbReference type="PROSITE" id="PS50109">
    <property type="entry name" value="HIS_KIN"/>
    <property type="match status" value="1"/>
</dbReference>
<evidence type="ECO:0000256" key="1">
    <source>
        <dbReference type="ARBA" id="ARBA00000085"/>
    </source>
</evidence>
<proteinExistence type="predicted"/>
<keyword evidence="10" id="KW-1185">Reference proteome</keyword>
<dbReference type="SUPFAM" id="SSF55785">
    <property type="entry name" value="PYP-like sensor domain (PAS domain)"/>
    <property type="match status" value="3"/>
</dbReference>
<dbReference type="Proteomes" id="UP001297092">
    <property type="component" value="Unassembled WGS sequence"/>
</dbReference>
<evidence type="ECO:0000259" key="8">
    <source>
        <dbReference type="PROSITE" id="PS50113"/>
    </source>
</evidence>
<comment type="caution">
    <text evidence="9">The sequence shown here is derived from an EMBL/GenBank/DDBJ whole genome shotgun (WGS) entry which is preliminary data.</text>
</comment>
<dbReference type="PANTHER" id="PTHR43304">
    <property type="entry name" value="PHYTOCHROME-LIKE PROTEIN CPH1"/>
    <property type="match status" value="1"/>
</dbReference>
<evidence type="ECO:0000313" key="10">
    <source>
        <dbReference type="Proteomes" id="UP001297092"/>
    </source>
</evidence>
<keyword evidence="4" id="KW-0808">Transferase</keyword>
<evidence type="ECO:0000259" key="7">
    <source>
        <dbReference type="PROSITE" id="PS50112"/>
    </source>
</evidence>
<feature type="domain" description="PAC" evidence="8">
    <location>
        <begin position="344"/>
        <end position="396"/>
    </location>
</feature>
<dbReference type="PROSITE" id="PS50112">
    <property type="entry name" value="PAS"/>
    <property type="match status" value="1"/>
</dbReference>
<dbReference type="PANTHER" id="PTHR43304:SF1">
    <property type="entry name" value="PAC DOMAIN-CONTAINING PROTEIN"/>
    <property type="match status" value="1"/>
</dbReference>
<organism evidence="9 10">
    <name type="scientific">Aequorivita echinoideorum</name>
    <dbReference type="NCBI Taxonomy" id="1549647"/>
    <lineage>
        <taxon>Bacteria</taxon>
        <taxon>Pseudomonadati</taxon>
        <taxon>Bacteroidota</taxon>
        <taxon>Flavobacteriia</taxon>
        <taxon>Flavobacteriales</taxon>
        <taxon>Flavobacteriaceae</taxon>
        <taxon>Aequorivita</taxon>
    </lineage>
</organism>
<name>A0ABS5S4C1_9FLAO</name>
<evidence type="ECO:0000259" key="6">
    <source>
        <dbReference type="PROSITE" id="PS50109"/>
    </source>
</evidence>
<reference evidence="9 10" key="1">
    <citation type="submission" date="2021-05" db="EMBL/GenBank/DDBJ databases">
        <title>Aequorivita echinoideorum JCM 30378 genome.</title>
        <authorList>
            <person name="Zhang H."/>
            <person name="Li C."/>
        </authorList>
    </citation>
    <scope>NUCLEOTIDE SEQUENCE [LARGE SCALE GENOMIC DNA]</scope>
    <source>
        <strain evidence="9 10">JCM30378</strain>
    </source>
</reference>
<dbReference type="InterPro" id="IPR001610">
    <property type="entry name" value="PAC"/>
</dbReference>
<accession>A0ABS5S4C1</accession>
<dbReference type="PROSITE" id="PS50113">
    <property type="entry name" value="PAC"/>
    <property type="match status" value="2"/>
</dbReference>
<dbReference type="SMART" id="SM00086">
    <property type="entry name" value="PAC"/>
    <property type="match status" value="3"/>
</dbReference>
<dbReference type="Gene3D" id="3.30.450.20">
    <property type="entry name" value="PAS domain"/>
    <property type="match status" value="3"/>
</dbReference>
<dbReference type="SMART" id="SM00091">
    <property type="entry name" value="PAS"/>
    <property type="match status" value="2"/>
</dbReference>
<dbReference type="CDD" id="cd00130">
    <property type="entry name" value="PAS"/>
    <property type="match status" value="2"/>
</dbReference>
<dbReference type="SUPFAM" id="SSF55874">
    <property type="entry name" value="ATPase domain of HSP90 chaperone/DNA topoisomerase II/histidine kinase"/>
    <property type="match status" value="1"/>
</dbReference>
<dbReference type="EC" id="2.7.13.3" evidence="2"/>
<dbReference type="Pfam" id="PF02518">
    <property type="entry name" value="HATPase_c"/>
    <property type="match status" value="1"/>
</dbReference>
<evidence type="ECO:0000256" key="2">
    <source>
        <dbReference type="ARBA" id="ARBA00012438"/>
    </source>
</evidence>
<protein>
    <recommendedName>
        <fullName evidence="2">histidine kinase</fullName>
        <ecNumber evidence="2">2.7.13.3</ecNumber>
    </recommendedName>
</protein>
<evidence type="ECO:0000256" key="5">
    <source>
        <dbReference type="ARBA" id="ARBA00022777"/>
    </source>
</evidence>